<protein>
    <submittedName>
        <fullName evidence="4">Amino acid dehydrogenase</fullName>
    </submittedName>
</protein>
<dbReference type="NCBIfam" id="NF001933">
    <property type="entry name" value="PRK00711.1"/>
    <property type="match status" value="1"/>
</dbReference>
<comment type="similarity">
    <text evidence="1">Belongs to the DadA oxidoreductase family.</text>
</comment>
<evidence type="ECO:0000259" key="3">
    <source>
        <dbReference type="Pfam" id="PF01266"/>
    </source>
</evidence>
<dbReference type="PANTHER" id="PTHR13847:SF280">
    <property type="entry name" value="D-AMINO ACID DEHYDROGENASE"/>
    <property type="match status" value="1"/>
</dbReference>
<dbReference type="Gene3D" id="3.30.9.10">
    <property type="entry name" value="D-Amino Acid Oxidase, subunit A, domain 2"/>
    <property type="match status" value="1"/>
</dbReference>
<dbReference type="InterPro" id="IPR036188">
    <property type="entry name" value="FAD/NAD-bd_sf"/>
</dbReference>
<proteinExistence type="inferred from homology"/>
<accession>A0A1Y0CUR2</accession>
<gene>
    <name evidence="4" type="ORF">CBP12_02070</name>
</gene>
<dbReference type="GO" id="GO:0005886">
    <property type="term" value="C:plasma membrane"/>
    <property type="evidence" value="ECO:0007669"/>
    <property type="project" value="TreeGrafter"/>
</dbReference>
<dbReference type="Proteomes" id="UP000243793">
    <property type="component" value="Chromosome"/>
</dbReference>
<dbReference type="OrthoDB" id="9805337at2"/>
<dbReference type="GO" id="GO:0055130">
    <property type="term" value="P:D-alanine catabolic process"/>
    <property type="evidence" value="ECO:0007669"/>
    <property type="project" value="TreeGrafter"/>
</dbReference>
<dbReference type="RefSeq" id="WP_086962488.1">
    <property type="nucleotide sequence ID" value="NZ_CP021376.1"/>
</dbReference>
<evidence type="ECO:0000313" key="5">
    <source>
        <dbReference type="Proteomes" id="UP000243793"/>
    </source>
</evidence>
<sequence length="419" mass="45754">MRITIIGGGVIGLTTAYALINQGHSVELFEQETAVGLATSFANGGQLSYRYVSPLADAGVPLQALAWMFKKDAPLRFSPKLSLSQWQWCARFLWACRQGVNQRNAAHLLRLALYSQTVLHDWQTQGIGDFSWRANGKLVVYRNARHFQHAANTISQPELQQALNVNECVAVEPALKHLASQLSGGIFSPGDEVGDCQLFCQRLLAALQQSARFTLHRQHKVTDLHQEHGKVRSFSLKDDQGLMQSHAVEQLVIAAGMGSVSLLKKLRIKVPLYPLKGYSLTLPVADLSTVPDTNVTDYDRKIVYARLNNQLRVAAMVDIAGPKASPSLDTQRITRLRQFAQASFPNAGNFQHATPWAGLRPATPQGTPIIGATALDNLWLNLGHGSLGFTLACGSAQALAHLINQQTSPIALTGLQGQF</sequence>
<dbReference type="PANTHER" id="PTHR13847">
    <property type="entry name" value="SARCOSINE DEHYDROGENASE-RELATED"/>
    <property type="match status" value="1"/>
</dbReference>
<organism evidence="4 5">
    <name type="scientific">Oceanisphaera avium</name>
    <dbReference type="NCBI Taxonomy" id="1903694"/>
    <lineage>
        <taxon>Bacteria</taxon>
        <taxon>Pseudomonadati</taxon>
        <taxon>Pseudomonadota</taxon>
        <taxon>Gammaproteobacteria</taxon>
        <taxon>Aeromonadales</taxon>
        <taxon>Aeromonadaceae</taxon>
        <taxon>Oceanisphaera</taxon>
    </lineage>
</organism>
<keyword evidence="2" id="KW-0560">Oxidoreductase</keyword>
<dbReference type="SUPFAM" id="SSF54373">
    <property type="entry name" value="FAD-linked reductases, C-terminal domain"/>
    <property type="match status" value="1"/>
</dbReference>
<dbReference type="SUPFAM" id="SSF51905">
    <property type="entry name" value="FAD/NAD(P)-binding domain"/>
    <property type="match status" value="1"/>
</dbReference>
<dbReference type="GO" id="GO:0008718">
    <property type="term" value="F:D-amino-acid dehydrogenase activity"/>
    <property type="evidence" value="ECO:0007669"/>
    <property type="project" value="TreeGrafter"/>
</dbReference>
<evidence type="ECO:0000256" key="2">
    <source>
        <dbReference type="ARBA" id="ARBA00023002"/>
    </source>
</evidence>
<dbReference type="Gene3D" id="3.50.50.60">
    <property type="entry name" value="FAD/NAD(P)-binding domain"/>
    <property type="match status" value="2"/>
</dbReference>
<evidence type="ECO:0000256" key="1">
    <source>
        <dbReference type="ARBA" id="ARBA00009410"/>
    </source>
</evidence>
<keyword evidence="5" id="KW-1185">Reference proteome</keyword>
<dbReference type="AlphaFoldDB" id="A0A1Y0CUR2"/>
<dbReference type="KEGG" id="ocm:CBP12_02070"/>
<dbReference type="Pfam" id="PF01266">
    <property type="entry name" value="DAO"/>
    <property type="match status" value="1"/>
</dbReference>
<evidence type="ECO:0000313" key="4">
    <source>
        <dbReference type="EMBL" id="ART79080.1"/>
    </source>
</evidence>
<reference evidence="5" key="1">
    <citation type="submission" date="2017-05" db="EMBL/GenBank/DDBJ databases">
        <authorList>
            <person name="Sung H."/>
        </authorList>
    </citation>
    <scope>NUCLEOTIDE SEQUENCE [LARGE SCALE GENOMIC DNA]</scope>
    <source>
        <strain evidence="5">AMac2203</strain>
    </source>
</reference>
<name>A0A1Y0CUR2_9GAMM</name>
<dbReference type="GO" id="GO:0005737">
    <property type="term" value="C:cytoplasm"/>
    <property type="evidence" value="ECO:0007669"/>
    <property type="project" value="TreeGrafter"/>
</dbReference>
<dbReference type="InterPro" id="IPR006076">
    <property type="entry name" value="FAD-dep_OxRdtase"/>
</dbReference>
<feature type="domain" description="FAD dependent oxidoreductase" evidence="3">
    <location>
        <begin position="2"/>
        <end position="402"/>
    </location>
</feature>
<dbReference type="EMBL" id="CP021376">
    <property type="protein sequence ID" value="ART79080.1"/>
    <property type="molecule type" value="Genomic_DNA"/>
</dbReference>